<reference evidence="11 12" key="1">
    <citation type="submission" date="2014-03" db="EMBL/GenBank/DDBJ databases">
        <title>Genomics of Bifidobacteria.</title>
        <authorList>
            <person name="Ventura M."/>
            <person name="Milani C."/>
            <person name="Lugli G.A."/>
        </authorList>
    </citation>
    <scope>NUCLEOTIDE SEQUENCE [LARGE SCALE GENOMIC DNA]</scope>
    <source>
        <strain evidence="11 12">LMG 10738</strain>
    </source>
</reference>
<dbReference type="EMBL" id="JGYV01000001">
    <property type="protein sequence ID" value="KFI65632.1"/>
    <property type="molecule type" value="Genomic_DNA"/>
</dbReference>
<evidence type="ECO:0000256" key="1">
    <source>
        <dbReference type="ARBA" id="ARBA00000085"/>
    </source>
</evidence>
<evidence type="ECO:0000313" key="12">
    <source>
        <dbReference type="Proteomes" id="UP000029067"/>
    </source>
</evidence>
<evidence type="ECO:0000256" key="6">
    <source>
        <dbReference type="ARBA" id="ARBA00022777"/>
    </source>
</evidence>
<dbReference type="GO" id="GO:0016020">
    <property type="term" value="C:membrane"/>
    <property type="evidence" value="ECO:0007669"/>
    <property type="project" value="InterPro"/>
</dbReference>
<keyword evidence="9" id="KW-1133">Transmembrane helix</keyword>
<evidence type="ECO:0000256" key="3">
    <source>
        <dbReference type="ARBA" id="ARBA00022553"/>
    </source>
</evidence>
<keyword evidence="12" id="KW-1185">Reference proteome</keyword>
<dbReference type="AlphaFoldDB" id="A0A087B3N2"/>
<evidence type="ECO:0000256" key="4">
    <source>
        <dbReference type="ARBA" id="ARBA00022679"/>
    </source>
</evidence>
<dbReference type="Proteomes" id="UP000029067">
    <property type="component" value="Unassembled WGS sequence"/>
</dbReference>
<sequence length="388" mass="41086">MRQVVMQGLLLVAALCCGAAMDGGTVAIPLVVGFLATVCILSVVRLAGWRQAALLNAACRMLLVCLPHCVVFLPACAANAGSRLPDAPTRPWRWAAVVPTAAALGGAVLHANGIDRGFGTGGMAIFIALAIVLATVLGTFVGVAIVASDREMRRMRALADAQRERLRLSRARIGDLETSRSADLQRARLRERTRIAREIHDNVGHLLTGAIMLVQADQVVAQTTGDELHAEQFRQVGVQLDEAMTMIRCSVHDLKDQGTDFAAMLEDATAVASSAGLDVKVTARLASPPSAIAHCFAAVVREALTNTVRHGSAQHAHVSVNDLPGLWQCIVQDDGSRMDRPARTASPGIGLADIEECARALGGTASCGWHGPGWRVFVSIPKPKEDQA</sequence>
<comment type="caution">
    <text evidence="11">The sequence shown here is derived from an EMBL/GenBank/DDBJ whole genome shotgun (WGS) entry which is preliminary data.</text>
</comment>
<keyword evidence="9" id="KW-0472">Membrane</keyword>
<gene>
    <name evidence="11" type="ORF">BCUN_0127</name>
</gene>
<evidence type="ECO:0000259" key="10">
    <source>
        <dbReference type="Pfam" id="PF07730"/>
    </source>
</evidence>
<evidence type="ECO:0000256" key="8">
    <source>
        <dbReference type="ARBA" id="ARBA00023012"/>
    </source>
</evidence>
<keyword evidence="5" id="KW-0547">Nucleotide-binding</keyword>
<protein>
    <recommendedName>
        <fullName evidence="2">histidine kinase</fullName>
        <ecNumber evidence="2">2.7.13.3</ecNumber>
    </recommendedName>
</protein>
<keyword evidence="6 11" id="KW-0418">Kinase</keyword>
<dbReference type="Gene3D" id="3.30.565.10">
    <property type="entry name" value="Histidine kinase-like ATPase, C-terminal domain"/>
    <property type="match status" value="1"/>
</dbReference>
<dbReference type="eggNOG" id="COG4585">
    <property type="taxonomic scope" value="Bacteria"/>
</dbReference>
<keyword evidence="4" id="KW-0808">Transferase</keyword>
<name>A0A087B3N2_9BIFI</name>
<dbReference type="EC" id="2.7.13.3" evidence="2"/>
<dbReference type="RefSeq" id="WP_051920394.1">
    <property type="nucleotide sequence ID" value="NZ_JGYV01000001.1"/>
</dbReference>
<dbReference type="GO" id="GO:0046983">
    <property type="term" value="F:protein dimerization activity"/>
    <property type="evidence" value="ECO:0007669"/>
    <property type="project" value="InterPro"/>
</dbReference>
<feature type="transmembrane region" description="Helical" evidence="9">
    <location>
        <begin position="92"/>
        <end position="111"/>
    </location>
</feature>
<organism evidence="11 12">
    <name type="scientific">Bifidobacterium cuniculi</name>
    <dbReference type="NCBI Taxonomy" id="1688"/>
    <lineage>
        <taxon>Bacteria</taxon>
        <taxon>Bacillati</taxon>
        <taxon>Actinomycetota</taxon>
        <taxon>Actinomycetes</taxon>
        <taxon>Bifidobacteriales</taxon>
        <taxon>Bifidobacteriaceae</taxon>
        <taxon>Bifidobacterium</taxon>
    </lineage>
</organism>
<evidence type="ECO:0000256" key="2">
    <source>
        <dbReference type="ARBA" id="ARBA00012438"/>
    </source>
</evidence>
<accession>A0A087B3N2</accession>
<dbReference type="Pfam" id="PF07730">
    <property type="entry name" value="HisKA_3"/>
    <property type="match status" value="1"/>
</dbReference>
<dbReference type="CDD" id="cd16917">
    <property type="entry name" value="HATPase_UhpB-NarQ-NarX-like"/>
    <property type="match status" value="1"/>
</dbReference>
<evidence type="ECO:0000256" key="5">
    <source>
        <dbReference type="ARBA" id="ARBA00022741"/>
    </source>
</evidence>
<evidence type="ECO:0000313" key="11">
    <source>
        <dbReference type="EMBL" id="KFI65632.1"/>
    </source>
</evidence>
<proteinExistence type="predicted"/>
<feature type="transmembrane region" description="Helical" evidence="9">
    <location>
        <begin position="30"/>
        <end position="49"/>
    </location>
</feature>
<dbReference type="InterPro" id="IPR050482">
    <property type="entry name" value="Sensor_HK_TwoCompSys"/>
</dbReference>
<keyword evidence="8" id="KW-0902">Two-component regulatory system</keyword>
<dbReference type="Gene3D" id="1.20.5.1930">
    <property type="match status" value="1"/>
</dbReference>
<dbReference type="OrthoDB" id="227596at2"/>
<evidence type="ECO:0000256" key="7">
    <source>
        <dbReference type="ARBA" id="ARBA00022840"/>
    </source>
</evidence>
<keyword evidence="3" id="KW-0597">Phosphoprotein</keyword>
<feature type="transmembrane region" description="Helical" evidence="9">
    <location>
        <begin position="61"/>
        <end position="80"/>
    </location>
</feature>
<dbReference type="PANTHER" id="PTHR24421:SF10">
    <property type="entry name" value="NITRATE_NITRITE SENSOR PROTEIN NARQ"/>
    <property type="match status" value="1"/>
</dbReference>
<keyword evidence="7" id="KW-0067">ATP-binding</keyword>
<evidence type="ECO:0000256" key="9">
    <source>
        <dbReference type="SAM" id="Phobius"/>
    </source>
</evidence>
<dbReference type="SUPFAM" id="SSF55874">
    <property type="entry name" value="ATPase domain of HSP90 chaperone/DNA topoisomerase II/histidine kinase"/>
    <property type="match status" value="1"/>
</dbReference>
<dbReference type="GO" id="GO:0005524">
    <property type="term" value="F:ATP binding"/>
    <property type="evidence" value="ECO:0007669"/>
    <property type="project" value="UniProtKB-KW"/>
</dbReference>
<comment type="catalytic activity">
    <reaction evidence="1">
        <text>ATP + protein L-histidine = ADP + protein N-phospho-L-histidine.</text>
        <dbReference type="EC" id="2.7.13.3"/>
    </reaction>
</comment>
<keyword evidence="9" id="KW-0812">Transmembrane</keyword>
<dbReference type="InterPro" id="IPR011712">
    <property type="entry name" value="Sig_transdc_His_kin_sub3_dim/P"/>
</dbReference>
<dbReference type="InterPro" id="IPR036890">
    <property type="entry name" value="HATPase_C_sf"/>
</dbReference>
<feature type="domain" description="Signal transduction histidine kinase subgroup 3 dimerisation and phosphoacceptor" evidence="10">
    <location>
        <begin position="191"/>
        <end position="257"/>
    </location>
</feature>
<dbReference type="GO" id="GO:0000155">
    <property type="term" value="F:phosphorelay sensor kinase activity"/>
    <property type="evidence" value="ECO:0007669"/>
    <property type="project" value="InterPro"/>
</dbReference>
<dbReference type="PANTHER" id="PTHR24421">
    <property type="entry name" value="NITRATE/NITRITE SENSOR PROTEIN NARX-RELATED"/>
    <property type="match status" value="1"/>
</dbReference>
<dbReference type="STRING" id="1688.BCUN_0127"/>
<feature type="transmembrane region" description="Helical" evidence="9">
    <location>
        <begin position="123"/>
        <end position="147"/>
    </location>
</feature>